<reference evidence="1 2" key="1">
    <citation type="journal article" date="2016" name="Environ. Microbiol.">
        <title>Effector profiles distinguish formae speciales of Fusarium oxysporum.</title>
        <authorList>
            <person name="van Dam P."/>
            <person name="Fokkens L."/>
            <person name="Schmidt S.M."/>
            <person name="Linmans J.H."/>
            <person name="Kistler H.C."/>
            <person name="Ma L.J."/>
            <person name="Rep M."/>
        </authorList>
    </citation>
    <scope>NUCLEOTIDE SEQUENCE [LARGE SCALE GENOMIC DNA]</scope>
    <source>
        <strain evidence="1 2">Forc016</strain>
    </source>
</reference>
<evidence type="ECO:0000313" key="1">
    <source>
        <dbReference type="EMBL" id="PCD38468.1"/>
    </source>
</evidence>
<evidence type="ECO:0000313" key="2">
    <source>
        <dbReference type="Proteomes" id="UP000219602"/>
    </source>
</evidence>
<organism evidence="1 2">
    <name type="scientific">Fusarium oxysporum f. sp. radicis-cucumerinum</name>
    <dbReference type="NCBI Taxonomy" id="327505"/>
    <lineage>
        <taxon>Eukaryota</taxon>
        <taxon>Fungi</taxon>
        <taxon>Dikarya</taxon>
        <taxon>Ascomycota</taxon>
        <taxon>Pezizomycotina</taxon>
        <taxon>Sordariomycetes</taxon>
        <taxon>Hypocreomycetidae</taxon>
        <taxon>Hypocreales</taxon>
        <taxon>Nectriaceae</taxon>
        <taxon>Fusarium</taxon>
        <taxon>Fusarium oxysporum species complex</taxon>
    </lineage>
</organism>
<comment type="caution">
    <text evidence="1">The sequence shown here is derived from an EMBL/GenBank/DDBJ whole genome shotgun (WGS) entry which is preliminary data.</text>
</comment>
<proteinExistence type="predicted"/>
<protein>
    <submittedName>
        <fullName evidence="1">Uncharacterized protein</fullName>
    </submittedName>
</protein>
<sequence>MNKGGLTFTDTETGTEARRNTIFICGPGHEAPLREDNKECFLTLHTEQSHTLKAYISRIESGLGGIQLPPNSTAEEYKKAIAKQPKVWKRWSAENLENSKTYRVEIDKESTIKGWFEGSGEELLRKPLTERTDDKMKKELIMINVAQAAEFTMKRPDMDWP</sequence>
<reference evidence="1 2" key="2">
    <citation type="journal article" date="2017" name="Sci. Rep.">
        <title>A mobile pathogenicity chromosome in Fusarium oxysporum for infection of multiple cucurbit species.</title>
        <authorList>
            <person name="van Dam P."/>
            <person name="Fokkens L."/>
            <person name="Ayukawa Y."/>
            <person name="van der Gragt M."/>
            <person name="Ter Horst A."/>
            <person name="Brankovics B."/>
            <person name="Houterman P.M."/>
            <person name="Arie T."/>
            <person name="Rep M."/>
        </authorList>
    </citation>
    <scope>NUCLEOTIDE SEQUENCE [LARGE SCALE GENOMIC DNA]</scope>
    <source>
        <strain evidence="1 2">Forc016</strain>
    </source>
</reference>
<gene>
    <name evidence="1" type="ORF">AU210_006942</name>
</gene>
<name>A0A2H3HFK5_FUSOX</name>
<dbReference type="AlphaFoldDB" id="A0A2H3HFK5"/>
<dbReference type="EMBL" id="MABQ02000004">
    <property type="protein sequence ID" value="PCD38468.1"/>
    <property type="molecule type" value="Genomic_DNA"/>
</dbReference>
<dbReference type="Proteomes" id="UP000219602">
    <property type="component" value="Chromosome 5"/>
</dbReference>
<accession>A0A2H3HFK5</accession>